<evidence type="ECO:0000256" key="3">
    <source>
        <dbReference type="ARBA" id="ARBA00022692"/>
    </source>
</evidence>
<keyword evidence="4 6" id="KW-1133">Transmembrane helix</keyword>
<feature type="non-terminal residue" evidence="7">
    <location>
        <position position="144"/>
    </location>
</feature>
<dbReference type="EMBL" id="JACRWC010000063">
    <property type="protein sequence ID" value="MBC5999364.1"/>
    <property type="molecule type" value="Genomic_DNA"/>
</dbReference>
<comment type="caution">
    <text evidence="7">The sequence shown here is derived from an EMBL/GenBank/DDBJ whole genome shotgun (WGS) entry which is preliminary data.</text>
</comment>
<comment type="subcellular location">
    <subcellularLocation>
        <location evidence="1">Membrane</location>
        <topology evidence="1">Multi-pass membrane protein</topology>
    </subcellularLocation>
</comment>
<dbReference type="RefSeq" id="WP_249286810.1">
    <property type="nucleotide sequence ID" value="NZ_JACRWC010000063.1"/>
</dbReference>
<dbReference type="Proteomes" id="UP000644115">
    <property type="component" value="Unassembled WGS sequence"/>
</dbReference>
<proteinExistence type="inferred from homology"/>
<sequence>MNTITQVERGGLFEISEATLAELKSSKYYNDDLAPTSISERSWTTYSITMLWVGMSICIPSLSLASGLIALGVSPWLSVLNVALGNVIILVPIQLNSQIGTKYGIPFPLFARLTFGTLGAQIPALLRAITACGWTSVQAWVGGG</sequence>
<evidence type="ECO:0000313" key="7">
    <source>
        <dbReference type="EMBL" id="MBC5999364.1"/>
    </source>
</evidence>
<evidence type="ECO:0000313" key="8">
    <source>
        <dbReference type="Proteomes" id="UP000644115"/>
    </source>
</evidence>
<dbReference type="Gene3D" id="1.10.4160.10">
    <property type="entry name" value="Hydantoin permease"/>
    <property type="match status" value="1"/>
</dbReference>
<evidence type="ECO:0000256" key="5">
    <source>
        <dbReference type="ARBA" id="ARBA00023136"/>
    </source>
</evidence>
<organism evidence="7 8">
    <name type="scientific">Lentihominibacter faecis</name>
    <dbReference type="NCBI Taxonomy" id="2764712"/>
    <lineage>
        <taxon>Bacteria</taxon>
        <taxon>Bacillati</taxon>
        <taxon>Bacillota</taxon>
        <taxon>Clostridia</taxon>
        <taxon>Peptostreptococcales</taxon>
        <taxon>Anaerovoracaceae</taxon>
        <taxon>Lentihominibacter</taxon>
    </lineage>
</organism>
<comment type="similarity">
    <text evidence="2">Belongs to the purine-cytosine permease (2.A.39) family.</text>
</comment>
<evidence type="ECO:0000256" key="6">
    <source>
        <dbReference type="SAM" id="Phobius"/>
    </source>
</evidence>
<evidence type="ECO:0000256" key="2">
    <source>
        <dbReference type="ARBA" id="ARBA00008974"/>
    </source>
</evidence>
<name>A0A923SLK7_9FIRM</name>
<evidence type="ECO:0000256" key="4">
    <source>
        <dbReference type="ARBA" id="ARBA00022989"/>
    </source>
</evidence>
<keyword evidence="3 6" id="KW-0812">Transmembrane</keyword>
<gene>
    <name evidence="7" type="ORF">H8876_05065</name>
</gene>
<dbReference type="PANTHER" id="PTHR30618">
    <property type="entry name" value="NCS1 FAMILY PURINE/PYRIMIDINE TRANSPORTER"/>
    <property type="match status" value="1"/>
</dbReference>
<reference evidence="7" key="1">
    <citation type="submission" date="2020-08" db="EMBL/GenBank/DDBJ databases">
        <authorList>
            <person name="Liu C."/>
            <person name="Sun Q."/>
        </authorList>
    </citation>
    <scope>NUCLEOTIDE SEQUENCE</scope>
    <source>
        <strain evidence="7">BX16</strain>
    </source>
</reference>
<keyword evidence="5 6" id="KW-0472">Membrane</keyword>
<keyword evidence="8" id="KW-1185">Reference proteome</keyword>
<accession>A0A923SLK7</accession>
<evidence type="ECO:0000256" key="1">
    <source>
        <dbReference type="ARBA" id="ARBA00004141"/>
    </source>
</evidence>
<feature type="transmembrane region" description="Helical" evidence="6">
    <location>
        <begin position="50"/>
        <end position="70"/>
    </location>
</feature>
<dbReference type="Pfam" id="PF02133">
    <property type="entry name" value="Transp_cyt_pur"/>
    <property type="match status" value="1"/>
</dbReference>
<dbReference type="GO" id="GO:0005886">
    <property type="term" value="C:plasma membrane"/>
    <property type="evidence" value="ECO:0007669"/>
    <property type="project" value="TreeGrafter"/>
</dbReference>
<dbReference type="AlphaFoldDB" id="A0A923SLK7"/>
<feature type="transmembrane region" description="Helical" evidence="6">
    <location>
        <begin position="76"/>
        <end position="95"/>
    </location>
</feature>
<dbReference type="InterPro" id="IPR001248">
    <property type="entry name" value="Pur-cyt_permease"/>
</dbReference>
<dbReference type="GO" id="GO:0015205">
    <property type="term" value="F:nucleobase transmembrane transporter activity"/>
    <property type="evidence" value="ECO:0007669"/>
    <property type="project" value="TreeGrafter"/>
</dbReference>
<protein>
    <submittedName>
        <fullName evidence="7">Cytosine permease</fullName>
    </submittedName>
</protein>
<dbReference type="PANTHER" id="PTHR30618:SF0">
    <property type="entry name" value="PURINE-URACIL PERMEASE NCS1"/>
    <property type="match status" value="1"/>
</dbReference>
<dbReference type="InterPro" id="IPR045225">
    <property type="entry name" value="Uracil/uridine/allantoin_perm"/>
</dbReference>